<evidence type="ECO:0000313" key="3">
    <source>
        <dbReference type="EMBL" id="CAH0723981.1"/>
    </source>
</evidence>
<keyword evidence="4" id="KW-1185">Reference proteome</keyword>
<evidence type="ECO:0000256" key="1">
    <source>
        <dbReference type="ARBA" id="ARBA00022603"/>
    </source>
</evidence>
<protein>
    <submittedName>
        <fullName evidence="3">Uncharacterized protein</fullName>
    </submittedName>
</protein>
<organism evidence="3 4">
    <name type="scientific">Brenthis ino</name>
    <name type="common">lesser marbled fritillary</name>
    <dbReference type="NCBI Taxonomy" id="405034"/>
    <lineage>
        <taxon>Eukaryota</taxon>
        <taxon>Metazoa</taxon>
        <taxon>Ecdysozoa</taxon>
        <taxon>Arthropoda</taxon>
        <taxon>Hexapoda</taxon>
        <taxon>Insecta</taxon>
        <taxon>Pterygota</taxon>
        <taxon>Neoptera</taxon>
        <taxon>Endopterygota</taxon>
        <taxon>Lepidoptera</taxon>
        <taxon>Glossata</taxon>
        <taxon>Ditrysia</taxon>
        <taxon>Papilionoidea</taxon>
        <taxon>Nymphalidae</taxon>
        <taxon>Heliconiinae</taxon>
        <taxon>Argynnini</taxon>
        <taxon>Brenthis</taxon>
    </lineage>
</organism>
<dbReference type="GO" id="GO:0008168">
    <property type="term" value="F:methyltransferase activity"/>
    <property type="evidence" value="ECO:0007669"/>
    <property type="project" value="UniProtKB-KW"/>
</dbReference>
<accession>A0A8J9UPB6</accession>
<dbReference type="PANTHER" id="PTHR13370:SF3">
    <property type="entry name" value="TRNA (GUANINE(10)-N2)-METHYLTRANSFERASE HOMOLOG"/>
    <property type="match status" value="1"/>
</dbReference>
<dbReference type="EMBL" id="OV170224">
    <property type="protein sequence ID" value="CAH0723981.1"/>
    <property type="molecule type" value="Genomic_DNA"/>
</dbReference>
<dbReference type="Proteomes" id="UP000838878">
    <property type="component" value="Chromosome 4"/>
</dbReference>
<dbReference type="PANTHER" id="PTHR13370">
    <property type="entry name" value="RNA METHYLASE-RELATED"/>
    <property type="match status" value="1"/>
</dbReference>
<name>A0A8J9UPB6_9NEOP</name>
<dbReference type="OrthoDB" id="296065at2759"/>
<evidence type="ECO:0000256" key="2">
    <source>
        <dbReference type="ARBA" id="ARBA00022679"/>
    </source>
</evidence>
<dbReference type="AlphaFoldDB" id="A0A8J9UPB6"/>
<reference evidence="3" key="1">
    <citation type="submission" date="2021-12" db="EMBL/GenBank/DDBJ databases">
        <authorList>
            <person name="Martin H S."/>
        </authorList>
    </citation>
    <scope>NUCLEOTIDE SEQUENCE</scope>
</reference>
<keyword evidence="2" id="KW-0808">Transferase</keyword>
<proteinExistence type="predicted"/>
<keyword evidence="1" id="KW-0489">Methyltransferase</keyword>
<feature type="non-terminal residue" evidence="3">
    <location>
        <position position="119"/>
    </location>
</feature>
<evidence type="ECO:0000313" key="4">
    <source>
        <dbReference type="Proteomes" id="UP000838878"/>
    </source>
</evidence>
<dbReference type="GO" id="GO:0005737">
    <property type="term" value="C:cytoplasm"/>
    <property type="evidence" value="ECO:0007669"/>
    <property type="project" value="TreeGrafter"/>
</dbReference>
<sequence>MNFYLNEAHQSTNTRRPPLQIVKTEEEYTEEQLPSHPCLKLVANSEQVLSKLTARRLLTYEKISEVKPNMHLDSNIGTHNFREKYFSMGEMTRRERKEKKAEEIATNMLGNMLNICNNT</sequence>
<gene>
    <name evidence="3" type="ORF">BINO364_LOCUS9746</name>
</gene>
<dbReference type="GO" id="GO:0032259">
    <property type="term" value="P:methylation"/>
    <property type="evidence" value="ECO:0007669"/>
    <property type="project" value="UniProtKB-KW"/>
</dbReference>